<evidence type="ECO:0000256" key="1">
    <source>
        <dbReference type="SAM" id="SignalP"/>
    </source>
</evidence>
<name>A0A433SA09_9BURK</name>
<dbReference type="RefSeq" id="WP_126981032.1">
    <property type="nucleotide sequence ID" value="NZ_PQSP01000011.1"/>
</dbReference>
<feature type="chain" id="PRO_5019402429" description="Secreted protein" evidence="1">
    <location>
        <begin position="20"/>
        <end position="191"/>
    </location>
</feature>
<dbReference type="AlphaFoldDB" id="A0A433SA09"/>
<evidence type="ECO:0000313" key="3">
    <source>
        <dbReference type="Proteomes" id="UP000286947"/>
    </source>
</evidence>
<feature type="signal peptide" evidence="1">
    <location>
        <begin position="1"/>
        <end position="19"/>
    </location>
</feature>
<proteinExistence type="predicted"/>
<organism evidence="2 3">
    <name type="scientific">Saezia sanguinis</name>
    <dbReference type="NCBI Taxonomy" id="1965230"/>
    <lineage>
        <taxon>Bacteria</taxon>
        <taxon>Pseudomonadati</taxon>
        <taxon>Pseudomonadota</taxon>
        <taxon>Betaproteobacteria</taxon>
        <taxon>Burkholderiales</taxon>
        <taxon>Saeziaceae</taxon>
        <taxon>Saezia</taxon>
    </lineage>
</organism>
<protein>
    <recommendedName>
        <fullName evidence="4">Secreted protein</fullName>
    </recommendedName>
</protein>
<accession>A0A433SA09</accession>
<keyword evidence="3" id="KW-1185">Reference proteome</keyword>
<gene>
    <name evidence="2" type="ORF">CUZ56_02875</name>
</gene>
<comment type="caution">
    <text evidence="2">The sequence shown here is derived from an EMBL/GenBank/DDBJ whole genome shotgun (WGS) entry which is preliminary data.</text>
</comment>
<evidence type="ECO:0008006" key="4">
    <source>
        <dbReference type="Google" id="ProtNLM"/>
    </source>
</evidence>
<reference evidence="2 3" key="1">
    <citation type="submission" date="2018-01" db="EMBL/GenBank/DDBJ databases">
        <title>Saezia sanguinis gen. nov., sp. nov., in the order Burkholderiales isolated from human blood.</title>
        <authorList>
            <person name="Medina-Pascual M.J."/>
            <person name="Valdezate S."/>
            <person name="Monzon S."/>
            <person name="Cuesta I."/>
            <person name="Carrasco G."/>
            <person name="Villalon P."/>
            <person name="Saez-Nieto J.A."/>
        </authorList>
    </citation>
    <scope>NUCLEOTIDE SEQUENCE [LARGE SCALE GENOMIC DNA]</scope>
    <source>
        <strain evidence="2 3">CNM695-12</strain>
    </source>
</reference>
<dbReference type="EMBL" id="PQSP01000011">
    <property type="protein sequence ID" value="RUS65576.1"/>
    <property type="molecule type" value="Genomic_DNA"/>
</dbReference>
<dbReference type="Proteomes" id="UP000286947">
    <property type="component" value="Unassembled WGS sequence"/>
</dbReference>
<evidence type="ECO:0000313" key="2">
    <source>
        <dbReference type="EMBL" id="RUS65576.1"/>
    </source>
</evidence>
<sequence length="191" mass="21114" precursor="true">MKKIFVILSLVFICGSAWAQPAAYESPEQMPILEISKIQINGVLPVSGANKQALIDAFGMPDAVQPIEADADCGLPTDDNMDPAQAQYYVYGKTQFIVDADGNVTLYRLDLSSGRFFLETSDQQVFNQQTDWSQMQALYPSIGVFQTRDHGPLGWAAGFRVSPCIGCDGSVFLFGFDQEQKLVQFLYWGTC</sequence>
<keyword evidence="1" id="KW-0732">Signal</keyword>